<sequence length="1182" mass="129671">MSFGESLVEVPMSSHELAMREASSLQRQQQEQQLEQLEQQRRGSFDLALRQRAAFPATDDDEPDDDHDDDLAPQTGALPHVILLPNHGSAEAAPAVTNRPLGSTSAVRFDLTEFEPSSSRRPPPHQAPPPSEPRPSILKKDSVVAAYLAPEAVPNGTGDRAHVYMQMQPLYDFTSDSDERRDELMRAAPSFQDARRRSIQPSRKPMGLGSTSSNTSLGGALGKVFTGLSRRRHSIQPGFPASSGFEPNVLGGSIASGISRSETRQFTPPPIVAADSDGLEEDTSISFWTTLRSMMPTMLTSGELPQVSDKEFFLSYSRKDKATAARLVDMFTEANVDVWVDWTSIPPSADWMSEICKGIENSSAFLFLLSPNSVSSLVCNQELDYAIQCGKRVIPIVIEDIDASIVVRTEISSRNYIFMRQTDNGAESFKTIIHALSQNLDYVHEHTRILKLAHTWNDNHRKPDFLVFGHVANAAQQWLTDSVGQSPAPCPLQVEYIRACVRFAKRVHHRKRMVAIAFILVCIAAVIASTILAIQAKRNLEEAEIQRKTSKQFTAFVVVQQIATLSQSFFLEFTKRYPKPSWLCYTRKCIMGSIMSLARVETLAIVSDLIPRSSFRQSAFAALLQTRYTALRKDFELYNGNIDPFNTTGAVCEWSISLYGIGFLQYCGSGSIDIVSLTQPLHPFTEWYSSKPNQTVLAQEPFSLPPDPTHARRLRLPDGSLLVGAKCSDVSSVGLATLIQLNATHIEYNVFGLLLGSHEEEPGPQSLRLLSSRIFPAVFTDSSCLLSPTTAHFAFFAILPFDPGHPHLVLIDSDVDRVFDFGRADTLSVENIGFNDDSTLLAMADPEVVGDLRLTRLPMPGSANLTHVPLQLLPANYSDPYYTPVYAGSWVEQDGVLPVMRINITLPSTNPSNSFVTLSKETSLSTLQVFCCVFSPSMDSVCFSVVVLLFSYHALFSPSPPQFFPQSDWLIVAMAFPNKIVGYINTASATYSSEMLKLPFHLVAGSDMPGVIVSIDVESNLASFGDDQGFARNLKCNVPPPGSSTVPQCATIGQLSVGSGPVKPGSLILYQVSGIAIVTAEVLSSNCLSGLGIADCHGPIISWPADMGQPITVSSFLLTYVLSLVRIDASTSNPYALWPTGQDEIAPTLLDISLRNPNFQQFLADSLLLPYAIVQQFTNDDE</sequence>
<keyword evidence="2" id="KW-0472">Membrane</keyword>
<feature type="region of interest" description="Disordered" evidence="1">
    <location>
        <begin position="113"/>
        <end position="137"/>
    </location>
</feature>
<dbReference type="AlphaFoldDB" id="A0A0D2VS44"/>
<reference evidence="5" key="1">
    <citation type="submission" date="2011-02" db="EMBL/GenBank/DDBJ databases">
        <title>The Genome Sequence of Capsaspora owczarzaki ATCC 30864.</title>
        <authorList>
            <person name="Russ C."/>
            <person name="Cuomo C."/>
            <person name="Burger G."/>
            <person name="Gray M.W."/>
            <person name="Holland P.W.H."/>
            <person name="King N."/>
            <person name="Lang F.B.F."/>
            <person name="Roger A.J."/>
            <person name="Ruiz-Trillo I."/>
            <person name="Young S.K."/>
            <person name="Zeng Q."/>
            <person name="Gargeya S."/>
            <person name="Alvarado L."/>
            <person name="Berlin A."/>
            <person name="Chapman S.B."/>
            <person name="Chen Z."/>
            <person name="Freedman E."/>
            <person name="Gellesch M."/>
            <person name="Goldberg J."/>
            <person name="Griggs A."/>
            <person name="Gujja S."/>
            <person name="Heilman E."/>
            <person name="Heiman D."/>
            <person name="Howarth C."/>
            <person name="Mehta T."/>
            <person name="Neiman D."/>
            <person name="Pearson M."/>
            <person name="Roberts A."/>
            <person name="Saif S."/>
            <person name="Shea T."/>
            <person name="Shenoy N."/>
            <person name="Sisk P."/>
            <person name="Stolte C."/>
            <person name="Sykes S."/>
            <person name="White J."/>
            <person name="Yandava C."/>
            <person name="Haas B."/>
            <person name="Nusbaum C."/>
            <person name="Birren B."/>
        </authorList>
    </citation>
    <scope>NUCLEOTIDE SEQUENCE</scope>
    <source>
        <strain evidence="5">ATCC 30864</strain>
    </source>
</reference>
<dbReference type="GO" id="GO:0007165">
    <property type="term" value="P:signal transduction"/>
    <property type="evidence" value="ECO:0007669"/>
    <property type="project" value="InterPro"/>
</dbReference>
<dbReference type="Gene3D" id="3.40.50.10140">
    <property type="entry name" value="Toll/interleukin-1 receptor homology (TIR) domain"/>
    <property type="match status" value="1"/>
</dbReference>
<dbReference type="PROSITE" id="PS50104">
    <property type="entry name" value="TIR"/>
    <property type="match status" value="1"/>
</dbReference>
<feature type="transmembrane region" description="Helical" evidence="2">
    <location>
        <begin position="553"/>
        <end position="571"/>
    </location>
</feature>
<evidence type="ECO:0000256" key="1">
    <source>
        <dbReference type="SAM" id="MobiDB-lite"/>
    </source>
</evidence>
<feature type="compositionally biased region" description="Low complexity" evidence="1">
    <location>
        <begin position="25"/>
        <end position="37"/>
    </location>
</feature>
<keyword evidence="5" id="KW-1185">Reference proteome</keyword>
<dbReference type="EMBL" id="KE346366">
    <property type="protein sequence ID" value="KJE93857.1"/>
    <property type="molecule type" value="Genomic_DNA"/>
</dbReference>
<dbReference type="SUPFAM" id="SSF52200">
    <property type="entry name" value="Toll/Interleukin receptor TIR domain"/>
    <property type="match status" value="1"/>
</dbReference>
<dbReference type="OrthoDB" id="194358at2759"/>
<feature type="region of interest" description="Disordered" evidence="1">
    <location>
        <begin position="190"/>
        <end position="215"/>
    </location>
</feature>
<feature type="transmembrane region" description="Helical" evidence="2">
    <location>
        <begin position="513"/>
        <end position="533"/>
    </location>
</feature>
<feature type="domain" description="TIR" evidence="3">
    <location>
        <begin position="308"/>
        <end position="440"/>
    </location>
</feature>
<organism evidence="4 5">
    <name type="scientific">Capsaspora owczarzaki (strain ATCC 30864)</name>
    <dbReference type="NCBI Taxonomy" id="595528"/>
    <lineage>
        <taxon>Eukaryota</taxon>
        <taxon>Filasterea</taxon>
        <taxon>Capsaspora</taxon>
    </lineage>
</organism>
<protein>
    <recommendedName>
        <fullName evidence="3">TIR domain-containing protein</fullName>
    </recommendedName>
</protein>
<evidence type="ECO:0000256" key="2">
    <source>
        <dbReference type="SAM" id="Phobius"/>
    </source>
</evidence>
<dbReference type="InterPro" id="IPR035897">
    <property type="entry name" value="Toll_tir_struct_dom_sf"/>
</dbReference>
<dbReference type="InParanoid" id="A0A0D2VS44"/>
<feature type="compositionally biased region" description="Acidic residues" evidence="1">
    <location>
        <begin position="58"/>
        <end position="71"/>
    </location>
</feature>
<proteinExistence type="predicted"/>
<keyword evidence="2" id="KW-0812">Transmembrane</keyword>
<dbReference type="SMART" id="SM00255">
    <property type="entry name" value="TIR"/>
    <property type="match status" value="1"/>
</dbReference>
<evidence type="ECO:0000313" key="4">
    <source>
        <dbReference type="EMBL" id="KJE93857.1"/>
    </source>
</evidence>
<evidence type="ECO:0000313" key="5">
    <source>
        <dbReference type="Proteomes" id="UP000008743"/>
    </source>
</evidence>
<keyword evidence="2" id="KW-1133">Transmembrane helix</keyword>
<dbReference type="InterPro" id="IPR000157">
    <property type="entry name" value="TIR_dom"/>
</dbReference>
<name>A0A0D2VS44_CAPO3</name>
<gene>
    <name evidence="4" type="ORF">CAOG_004582</name>
</gene>
<dbReference type="Proteomes" id="UP000008743">
    <property type="component" value="Unassembled WGS sequence"/>
</dbReference>
<evidence type="ECO:0000259" key="3">
    <source>
        <dbReference type="PROSITE" id="PS50104"/>
    </source>
</evidence>
<feature type="region of interest" description="Disordered" evidence="1">
    <location>
        <begin position="1"/>
        <end position="74"/>
    </location>
</feature>
<dbReference type="Pfam" id="PF13676">
    <property type="entry name" value="TIR_2"/>
    <property type="match status" value="1"/>
</dbReference>
<accession>A0A0D2VS44</accession>
<feature type="compositionally biased region" description="Pro residues" evidence="1">
    <location>
        <begin position="124"/>
        <end position="133"/>
    </location>
</feature>